<gene>
    <name evidence="3" type="ORF">GCM10022256_23600</name>
</gene>
<comment type="caution">
    <text evidence="3">The sequence shown here is derived from an EMBL/GenBank/DDBJ whole genome shotgun (WGS) entry which is preliminary data.</text>
</comment>
<feature type="region of interest" description="Disordered" evidence="1">
    <location>
        <begin position="137"/>
        <end position="156"/>
    </location>
</feature>
<dbReference type="InterPro" id="IPR036388">
    <property type="entry name" value="WH-like_DNA-bd_sf"/>
</dbReference>
<dbReference type="PANTHER" id="PTHR33164">
    <property type="entry name" value="TRANSCRIPTIONAL REGULATOR, MARR FAMILY"/>
    <property type="match status" value="1"/>
</dbReference>
<dbReference type="SUPFAM" id="SSF46785">
    <property type="entry name" value="Winged helix' DNA-binding domain"/>
    <property type="match status" value="1"/>
</dbReference>
<dbReference type="InterPro" id="IPR039422">
    <property type="entry name" value="MarR/SlyA-like"/>
</dbReference>
<sequence>MGPLEQVFSDLVRAQIELWNAVDARLRRDHGFGAATFEPLRVIAERGGCRVGDIADDLVITVGGASKLVDRLESSGLCLRRANPEDRRSSLIGLTTAGEGALAAATDTLRDELSTRLLGPLGDRRLDALGDTLSILRRSHSTTGQTAAPRPERTTP</sequence>
<dbReference type="Proteomes" id="UP001501594">
    <property type="component" value="Unassembled WGS sequence"/>
</dbReference>
<dbReference type="PROSITE" id="PS50995">
    <property type="entry name" value="HTH_MARR_2"/>
    <property type="match status" value="1"/>
</dbReference>
<keyword evidence="4" id="KW-1185">Reference proteome</keyword>
<accession>A0ABP8E3F4</accession>
<dbReference type="InterPro" id="IPR000835">
    <property type="entry name" value="HTH_MarR-typ"/>
</dbReference>
<name>A0ABP8E3F4_9MICO</name>
<evidence type="ECO:0000256" key="1">
    <source>
        <dbReference type="SAM" id="MobiDB-lite"/>
    </source>
</evidence>
<reference evidence="4" key="1">
    <citation type="journal article" date="2019" name="Int. J. Syst. Evol. Microbiol.">
        <title>The Global Catalogue of Microorganisms (GCM) 10K type strain sequencing project: providing services to taxonomists for standard genome sequencing and annotation.</title>
        <authorList>
            <consortium name="The Broad Institute Genomics Platform"/>
            <consortium name="The Broad Institute Genome Sequencing Center for Infectious Disease"/>
            <person name="Wu L."/>
            <person name="Ma J."/>
        </authorList>
    </citation>
    <scope>NUCLEOTIDE SEQUENCE [LARGE SCALE GENOMIC DNA]</scope>
    <source>
        <strain evidence="4">JCM 17442</strain>
    </source>
</reference>
<protein>
    <submittedName>
        <fullName evidence="3">MarR family winged helix-turn-helix transcriptional regulator</fullName>
    </submittedName>
</protein>
<dbReference type="InterPro" id="IPR036390">
    <property type="entry name" value="WH_DNA-bd_sf"/>
</dbReference>
<proteinExistence type="predicted"/>
<evidence type="ECO:0000313" key="4">
    <source>
        <dbReference type="Proteomes" id="UP001501594"/>
    </source>
</evidence>
<evidence type="ECO:0000259" key="2">
    <source>
        <dbReference type="PROSITE" id="PS50995"/>
    </source>
</evidence>
<organism evidence="3 4">
    <name type="scientific">Frondihabitans peucedani</name>
    <dbReference type="NCBI Taxonomy" id="598626"/>
    <lineage>
        <taxon>Bacteria</taxon>
        <taxon>Bacillati</taxon>
        <taxon>Actinomycetota</taxon>
        <taxon>Actinomycetes</taxon>
        <taxon>Micrococcales</taxon>
        <taxon>Microbacteriaceae</taxon>
        <taxon>Frondihabitans</taxon>
    </lineage>
</organism>
<evidence type="ECO:0000313" key="3">
    <source>
        <dbReference type="EMBL" id="GAA4266748.1"/>
    </source>
</evidence>
<dbReference type="SMART" id="SM00347">
    <property type="entry name" value="HTH_MARR"/>
    <property type="match status" value="1"/>
</dbReference>
<feature type="domain" description="HTH marR-type" evidence="2">
    <location>
        <begin position="4"/>
        <end position="138"/>
    </location>
</feature>
<dbReference type="RefSeq" id="WP_344796405.1">
    <property type="nucleotide sequence ID" value="NZ_BAABAU010000003.1"/>
</dbReference>
<dbReference type="Pfam" id="PF01047">
    <property type="entry name" value="MarR"/>
    <property type="match status" value="1"/>
</dbReference>
<dbReference type="PANTHER" id="PTHR33164:SF94">
    <property type="entry name" value="TRANSCRIPTIONAL REGULATORY PROTEIN-RELATED"/>
    <property type="match status" value="1"/>
</dbReference>
<dbReference type="EMBL" id="BAABAU010000003">
    <property type="protein sequence ID" value="GAA4266748.1"/>
    <property type="molecule type" value="Genomic_DNA"/>
</dbReference>
<dbReference type="Gene3D" id="1.10.10.10">
    <property type="entry name" value="Winged helix-like DNA-binding domain superfamily/Winged helix DNA-binding domain"/>
    <property type="match status" value="1"/>
</dbReference>